<dbReference type="GO" id="GO:0003729">
    <property type="term" value="F:mRNA binding"/>
    <property type="evidence" value="ECO:0007669"/>
    <property type="project" value="TreeGrafter"/>
</dbReference>
<dbReference type="InterPro" id="IPR001163">
    <property type="entry name" value="Sm_dom_euk/arc"/>
</dbReference>
<comment type="function">
    <text evidence="9">Plays role in pre-mRNA splicing as component of the U4/U6-U5 tri-snRNP complex that is involved in spliceosome assembly, and as component of the precatalytic spliceosome (spliceosome B complex). The heptameric LSM2-8 complex binds specifically to the 3'-terminal U-tract of U6 snRNA.</text>
</comment>
<evidence type="ECO:0000256" key="1">
    <source>
        <dbReference type="ARBA" id="ARBA00004123"/>
    </source>
</evidence>
<dbReference type="FunCoup" id="A0A2V0P453">
    <property type="interactions" value="1786"/>
</dbReference>
<evidence type="ECO:0000256" key="6">
    <source>
        <dbReference type="ARBA" id="ARBA00023187"/>
    </source>
</evidence>
<dbReference type="InterPro" id="IPR047575">
    <property type="entry name" value="Sm"/>
</dbReference>
<dbReference type="EMBL" id="BDRX01000050">
    <property type="protein sequence ID" value="GBF94359.1"/>
    <property type="molecule type" value="Genomic_DNA"/>
</dbReference>
<evidence type="ECO:0000256" key="2">
    <source>
        <dbReference type="ARBA" id="ARBA00006850"/>
    </source>
</evidence>
<dbReference type="PANTHER" id="PTHR15588">
    <property type="entry name" value="LSM1"/>
    <property type="match status" value="1"/>
</dbReference>
<dbReference type="AlphaFoldDB" id="A0A2V0P453"/>
<evidence type="ECO:0000256" key="9">
    <source>
        <dbReference type="RuleBase" id="RU365048"/>
    </source>
</evidence>
<keyword evidence="3 9" id="KW-0507">mRNA processing</keyword>
<dbReference type="PROSITE" id="PS52002">
    <property type="entry name" value="SM"/>
    <property type="match status" value="1"/>
</dbReference>
<dbReference type="GO" id="GO:0071011">
    <property type="term" value="C:precatalytic spliceosome"/>
    <property type="evidence" value="ECO:0007669"/>
    <property type="project" value="TreeGrafter"/>
</dbReference>
<dbReference type="FunFam" id="2.30.30.100:FF:000084">
    <property type="entry name" value="U6 snRNA-associated Sm-like protein LSm8"/>
    <property type="match status" value="1"/>
</dbReference>
<protein>
    <recommendedName>
        <fullName evidence="9">U6 snRNA-associated Sm-like protein LSm8</fullName>
    </recommendedName>
</protein>
<gene>
    <name evidence="9" type="primary">LSM8</name>
    <name evidence="11" type="ORF">Rsub_06981</name>
</gene>
<dbReference type="SMART" id="SM00651">
    <property type="entry name" value="Sm"/>
    <property type="match status" value="1"/>
</dbReference>
<keyword evidence="4 9" id="KW-0747">Spliceosome</keyword>
<dbReference type="InterPro" id="IPR034103">
    <property type="entry name" value="Lsm8"/>
</dbReference>
<dbReference type="SUPFAM" id="SSF50182">
    <property type="entry name" value="Sm-like ribonucleoproteins"/>
    <property type="match status" value="1"/>
</dbReference>
<dbReference type="PANTHER" id="PTHR15588:SF9">
    <property type="entry name" value="U6 SNRNA-ASSOCIATED SM-LIKE PROTEIN LSM8"/>
    <property type="match status" value="1"/>
</dbReference>
<evidence type="ECO:0000313" key="11">
    <source>
        <dbReference type="EMBL" id="GBF94359.1"/>
    </source>
</evidence>
<dbReference type="Gene3D" id="2.30.30.100">
    <property type="match status" value="1"/>
</dbReference>
<comment type="caution">
    <text evidence="11">The sequence shown here is derived from an EMBL/GenBank/DDBJ whole genome shotgun (WGS) entry which is preliminary data.</text>
</comment>
<accession>A0A2V0P453</accession>
<evidence type="ECO:0000256" key="4">
    <source>
        <dbReference type="ARBA" id="ARBA00022728"/>
    </source>
</evidence>
<evidence type="ECO:0000256" key="3">
    <source>
        <dbReference type="ARBA" id="ARBA00022664"/>
    </source>
</evidence>
<proteinExistence type="inferred from homology"/>
<sequence>MADHKAQGSGLVNMVDSVIAVITNDGRHIVGVLRGYDQATNLVLEDSHERVYSTKSGVDVVALGLYVIRGDNVAMVGEIDEETDASLDLQSIRAAPLKPIMHG</sequence>
<keyword evidence="12" id="KW-1185">Reference proteome</keyword>
<reference evidence="11 12" key="1">
    <citation type="journal article" date="2018" name="Sci. Rep.">
        <title>Raphidocelis subcapitata (=Pseudokirchneriella subcapitata) provides an insight into genome evolution and environmental adaptations in the Sphaeropleales.</title>
        <authorList>
            <person name="Suzuki S."/>
            <person name="Yamaguchi H."/>
            <person name="Nakajima N."/>
            <person name="Kawachi M."/>
        </authorList>
    </citation>
    <scope>NUCLEOTIDE SEQUENCE [LARGE SCALE GENOMIC DNA]</scope>
    <source>
        <strain evidence="11 12">NIES-35</strain>
    </source>
</reference>
<dbReference type="InParanoid" id="A0A2V0P453"/>
<feature type="domain" description="Sm" evidence="10">
    <location>
        <begin position="6"/>
        <end position="82"/>
    </location>
</feature>
<dbReference type="GO" id="GO:0000398">
    <property type="term" value="P:mRNA splicing, via spliceosome"/>
    <property type="evidence" value="ECO:0007669"/>
    <property type="project" value="UniProtKB-UniRule"/>
</dbReference>
<keyword evidence="5 9" id="KW-0694">RNA-binding</keyword>
<dbReference type="GO" id="GO:0046540">
    <property type="term" value="C:U4/U6 x U5 tri-snRNP complex"/>
    <property type="evidence" value="ECO:0007669"/>
    <property type="project" value="UniProtKB-UniRule"/>
</dbReference>
<dbReference type="STRING" id="307507.A0A2V0P453"/>
<evidence type="ECO:0000256" key="5">
    <source>
        <dbReference type="ARBA" id="ARBA00022884"/>
    </source>
</evidence>
<dbReference type="Pfam" id="PF01423">
    <property type="entry name" value="LSM"/>
    <property type="match status" value="1"/>
</dbReference>
<keyword evidence="7 9" id="KW-0539">Nucleus</keyword>
<comment type="subunit">
    <text evidence="9">LSm subunits form a heteromer with a doughnut shape.</text>
</comment>
<dbReference type="CDD" id="cd01727">
    <property type="entry name" value="LSm8"/>
    <property type="match status" value="1"/>
</dbReference>
<name>A0A2V0P453_9CHLO</name>
<comment type="similarity">
    <text evidence="2 9">Belongs to the snRNP Sm proteins family.</text>
</comment>
<dbReference type="InterPro" id="IPR010920">
    <property type="entry name" value="LSM_dom_sf"/>
</dbReference>
<comment type="subcellular location">
    <subcellularLocation>
        <location evidence="1 9">Nucleus</location>
    </subcellularLocation>
</comment>
<dbReference type="OrthoDB" id="10263346at2759"/>
<dbReference type="InterPro" id="IPR044642">
    <property type="entry name" value="PTHR15588"/>
</dbReference>
<keyword evidence="8 9" id="KW-0687">Ribonucleoprotein</keyword>
<evidence type="ECO:0000259" key="10">
    <source>
        <dbReference type="PROSITE" id="PS52002"/>
    </source>
</evidence>
<dbReference type="GO" id="GO:0005688">
    <property type="term" value="C:U6 snRNP"/>
    <property type="evidence" value="ECO:0007669"/>
    <property type="project" value="UniProtKB-UniRule"/>
</dbReference>
<evidence type="ECO:0000313" key="12">
    <source>
        <dbReference type="Proteomes" id="UP000247498"/>
    </source>
</evidence>
<keyword evidence="6 9" id="KW-0508">mRNA splicing</keyword>
<dbReference type="Proteomes" id="UP000247498">
    <property type="component" value="Unassembled WGS sequence"/>
</dbReference>
<evidence type="ECO:0000256" key="7">
    <source>
        <dbReference type="ARBA" id="ARBA00023242"/>
    </source>
</evidence>
<organism evidence="11 12">
    <name type="scientific">Raphidocelis subcapitata</name>
    <dbReference type="NCBI Taxonomy" id="307507"/>
    <lineage>
        <taxon>Eukaryota</taxon>
        <taxon>Viridiplantae</taxon>
        <taxon>Chlorophyta</taxon>
        <taxon>core chlorophytes</taxon>
        <taxon>Chlorophyceae</taxon>
        <taxon>CS clade</taxon>
        <taxon>Sphaeropleales</taxon>
        <taxon>Selenastraceae</taxon>
        <taxon>Raphidocelis</taxon>
    </lineage>
</organism>
<evidence type="ECO:0000256" key="8">
    <source>
        <dbReference type="ARBA" id="ARBA00023274"/>
    </source>
</evidence>